<comment type="similarity">
    <text evidence="1 2">Belongs to the phospholipid scramblase family.</text>
</comment>
<keyword evidence="2" id="KW-0449">Lipoprotein</keyword>
<keyword evidence="2" id="KW-0564">Palmitate</keyword>
<evidence type="ECO:0000313" key="4">
    <source>
        <dbReference type="Proteomes" id="UP001642483"/>
    </source>
</evidence>
<keyword evidence="4" id="KW-1185">Reference proteome</keyword>
<dbReference type="Pfam" id="PF03803">
    <property type="entry name" value="Scramblase"/>
    <property type="match status" value="1"/>
</dbReference>
<evidence type="ECO:0000256" key="2">
    <source>
        <dbReference type="RuleBase" id="RU363116"/>
    </source>
</evidence>
<dbReference type="EMBL" id="CAWYQH010000174">
    <property type="protein sequence ID" value="CAK8697847.1"/>
    <property type="molecule type" value="Genomic_DNA"/>
</dbReference>
<proteinExistence type="inferred from homology"/>
<dbReference type="InterPro" id="IPR005552">
    <property type="entry name" value="Scramblase"/>
</dbReference>
<comment type="caution">
    <text evidence="3">The sequence shown here is derived from an EMBL/GenBank/DDBJ whole genome shotgun (WGS) entry which is preliminary data.</text>
</comment>
<name>A0ABP0H1T2_CLALP</name>
<evidence type="ECO:0000256" key="1">
    <source>
        <dbReference type="ARBA" id="ARBA00005350"/>
    </source>
</evidence>
<dbReference type="PANTHER" id="PTHR23248">
    <property type="entry name" value="PHOSPHOLIPID SCRAMBLASE-RELATED"/>
    <property type="match status" value="1"/>
</dbReference>
<keyword evidence="2" id="KW-0106">Calcium</keyword>
<reference evidence="3 4" key="1">
    <citation type="submission" date="2024-02" db="EMBL/GenBank/DDBJ databases">
        <authorList>
            <person name="Daric V."/>
            <person name="Darras S."/>
        </authorList>
    </citation>
    <scope>NUCLEOTIDE SEQUENCE [LARGE SCALE GENOMIC DNA]</scope>
</reference>
<dbReference type="Proteomes" id="UP001642483">
    <property type="component" value="Unassembled WGS sequence"/>
</dbReference>
<organism evidence="3 4">
    <name type="scientific">Clavelina lepadiformis</name>
    <name type="common">Light-bulb sea squirt</name>
    <name type="synonym">Ascidia lepadiformis</name>
    <dbReference type="NCBI Taxonomy" id="159417"/>
    <lineage>
        <taxon>Eukaryota</taxon>
        <taxon>Metazoa</taxon>
        <taxon>Chordata</taxon>
        <taxon>Tunicata</taxon>
        <taxon>Ascidiacea</taxon>
        <taxon>Aplousobranchia</taxon>
        <taxon>Clavelinidae</taxon>
        <taxon>Clavelina</taxon>
    </lineage>
</organism>
<comment type="cofactor">
    <cofactor evidence="2">
        <name>Ca(2+)</name>
        <dbReference type="ChEBI" id="CHEBI:29108"/>
    </cofactor>
</comment>
<gene>
    <name evidence="3" type="ORF">CVLEPA_LOCUS31341</name>
</gene>
<comment type="function">
    <text evidence="2">May mediate accelerated ATP-independent bidirectional transbilayer migration of phospholipids upon binding calcium ions that results in a loss of phospholipid asymmetry in the plasma membrane.</text>
</comment>
<protein>
    <recommendedName>
        <fullName evidence="2">Phospholipid scramblase</fullName>
    </recommendedName>
</protein>
<accession>A0ABP0H1T2</accession>
<evidence type="ECO:0000313" key="3">
    <source>
        <dbReference type="EMBL" id="CAK8697847.1"/>
    </source>
</evidence>
<dbReference type="PANTHER" id="PTHR23248:SF9">
    <property type="entry name" value="PHOSPHOLIPID SCRAMBLASE"/>
    <property type="match status" value="1"/>
</dbReference>
<sequence length="267" mass="30098">MSSGKMSKDFPMDQAVTCQPRYSLVREKHLSETIRRPNCKGIKVLEQVDELHVRRVGGKGGVICNGYQKYQISDQNGVHVFDGIEESSCLCVHCCGPSRSYKLTIKGKAGSNLLQFWRPVGCDDACWCCCGCGLNTIHVTKLDASPEENLGKVVQEWSMLRERFCIQERNGQKFCITGPNITCRCYSNITFKVQEKDGEEIGAIWKRAQSDGNDTFVQFGVTCKTLVYVQSYIGIYRAVFRRSPKTKCSYSTTDNNAMRLTIKTSFK</sequence>